<dbReference type="Gene3D" id="2.60.40.420">
    <property type="entry name" value="Cupredoxins - blue copper proteins"/>
    <property type="match status" value="2"/>
</dbReference>
<dbReference type="Pfam" id="PF07732">
    <property type="entry name" value="Cu-oxidase_3"/>
    <property type="match status" value="1"/>
</dbReference>
<keyword evidence="9" id="KW-1185">Reference proteome</keyword>
<keyword evidence="5" id="KW-0732">Signal</keyword>
<gene>
    <name evidence="8" type="ORF">D5H78_09255</name>
</gene>
<dbReference type="Pfam" id="PF07731">
    <property type="entry name" value="Cu-oxidase_2"/>
    <property type="match status" value="1"/>
</dbReference>
<evidence type="ECO:0000256" key="1">
    <source>
        <dbReference type="ARBA" id="ARBA00022723"/>
    </source>
</evidence>
<dbReference type="PANTHER" id="PTHR11709:SF394">
    <property type="entry name" value="FI03373P-RELATED"/>
    <property type="match status" value="1"/>
</dbReference>
<dbReference type="OrthoDB" id="345021at2"/>
<dbReference type="PROSITE" id="PS00080">
    <property type="entry name" value="MULTICOPPER_OXIDASE2"/>
    <property type="match status" value="1"/>
</dbReference>
<dbReference type="PANTHER" id="PTHR11709">
    <property type="entry name" value="MULTI-COPPER OXIDASE"/>
    <property type="match status" value="1"/>
</dbReference>
<evidence type="ECO:0000259" key="7">
    <source>
        <dbReference type="Pfam" id="PF07732"/>
    </source>
</evidence>
<dbReference type="SUPFAM" id="SSF49503">
    <property type="entry name" value="Cupredoxins"/>
    <property type="match status" value="2"/>
</dbReference>
<feature type="chain" id="PRO_5017262445" evidence="5">
    <location>
        <begin position="41"/>
        <end position="321"/>
    </location>
</feature>
<organism evidence="8 9">
    <name type="scientific">Vallicoccus soli</name>
    <dbReference type="NCBI Taxonomy" id="2339232"/>
    <lineage>
        <taxon>Bacteria</taxon>
        <taxon>Bacillati</taxon>
        <taxon>Actinomycetota</taxon>
        <taxon>Actinomycetes</taxon>
        <taxon>Motilibacterales</taxon>
        <taxon>Vallicoccaceae</taxon>
        <taxon>Vallicoccus</taxon>
    </lineage>
</organism>
<dbReference type="InterPro" id="IPR045087">
    <property type="entry name" value="Cu-oxidase_fam"/>
</dbReference>
<evidence type="ECO:0000256" key="4">
    <source>
        <dbReference type="SAM" id="MobiDB-lite"/>
    </source>
</evidence>
<feature type="region of interest" description="Disordered" evidence="4">
    <location>
        <begin position="34"/>
        <end position="54"/>
    </location>
</feature>
<evidence type="ECO:0000259" key="6">
    <source>
        <dbReference type="Pfam" id="PF07731"/>
    </source>
</evidence>
<dbReference type="AlphaFoldDB" id="A0A3A3YY20"/>
<evidence type="ECO:0000256" key="5">
    <source>
        <dbReference type="SAM" id="SignalP"/>
    </source>
</evidence>
<feature type="domain" description="Plastocyanin-like" evidence="7">
    <location>
        <begin position="82"/>
        <end position="191"/>
    </location>
</feature>
<evidence type="ECO:0000256" key="2">
    <source>
        <dbReference type="ARBA" id="ARBA00023002"/>
    </source>
</evidence>
<sequence>MPTRPDAPTEQARGSRVRRRSLLTGLLATPLAAVAGPAQAEEAPRVAVARRPRRKPREVTLYAADLPDGAGWGFGLEPGEPTVPGPTLEMVEGETLRVTVVNQATTTVSLHVHGVDYDIDSDGTPMNGGTVAPGAERTYVWRSHAPHRRRDRTWASGSAGYWHYHDHSVGSDHGTMGVQKGLYGALVVRRPGDPLPDQQIVCVFADVIVNGMPAGQAPTFHSRLGDRVEWIMITHGELFHTFHLHGHRWADNRTGLVQDARDESRLLDTRVTGPADSFGFQVIAGERVGPGAWMYHCHVQHHSDFGMAGHWHIADEGHPHH</sequence>
<dbReference type="InterPro" id="IPR011706">
    <property type="entry name" value="Cu-oxidase_C"/>
</dbReference>
<feature type="domain" description="Plastocyanin-like" evidence="6">
    <location>
        <begin position="210"/>
        <end position="313"/>
    </location>
</feature>
<dbReference type="InterPro" id="IPR006311">
    <property type="entry name" value="TAT_signal"/>
</dbReference>
<keyword evidence="1" id="KW-0479">Metal-binding</keyword>
<keyword evidence="3" id="KW-0186">Copper</keyword>
<dbReference type="InterPro" id="IPR011707">
    <property type="entry name" value="Cu-oxidase-like_N"/>
</dbReference>
<feature type="compositionally biased region" description="Low complexity" evidence="4">
    <location>
        <begin position="34"/>
        <end position="47"/>
    </location>
</feature>
<dbReference type="EMBL" id="QZEZ01000003">
    <property type="protein sequence ID" value="RJK96548.1"/>
    <property type="molecule type" value="Genomic_DNA"/>
</dbReference>
<name>A0A3A3YY20_9ACTN</name>
<dbReference type="GO" id="GO:0016491">
    <property type="term" value="F:oxidoreductase activity"/>
    <property type="evidence" value="ECO:0007669"/>
    <property type="project" value="UniProtKB-KW"/>
</dbReference>
<keyword evidence="2" id="KW-0560">Oxidoreductase</keyword>
<evidence type="ECO:0000313" key="9">
    <source>
        <dbReference type="Proteomes" id="UP000265614"/>
    </source>
</evidence>
<evidence type="ECO:0000256" key="3">
    <source>
        <dbReference type="ARBA" id="ARBA00023008"/>
    </source>
</evidence>
<dbReference type="Proteomes" id="UP000265614">
    <property type="component" value="Unassembled WGS sequence"/>
</dbReference>
<evidence type="ECO:0000313" key="8">
    <source>
        <dbReference type="EMBL" id="RJK96548.1"/>
    </source>
</evidence>
<proteinExistence type="predicted"/>
<protein>
    <submittedName>
        <fullName evidence="8">Copper oxidase</fullName>
    </submittedName>
</protein>
<dbReference type="PROSITE" id="PS51318">
    <property type="entry name" value="TAT"/>
    <property type="match status" value="1"/>
</dbReference>
<dbReference type="GO" id="GO:0005507">
    <property type="term" value="F:copper ion binding"/>
    <property type="evidence" value="ECO:0007669"/>
    <property type="project" value="InterPro"/>
</dbReference>
<dbReference type="InterPro" id="IPR008972">
    <property type="entry name" value="Cupredoxin"/>
</dbReference>
<accession>A0A3A3YY20</accession>
<reference evidence="8 9" key="1">
    <citation type="submission" date="2018-09" db="EMBL/GenBank/DDBJ databases">
        <title>YIM 75000 draft genome.</title>
        <authorList>
            <person name="Tang S."/>
            <person name="Feng Y."/>
        </authorList>
    </citation>
    <scope>NUCLEOTIDE SEQUENCE [LARGE SCALE GENOMIC DNA]</scope>
    <source>
        <strain evidence="8 9">YIM 75000</strain>
    </source>
</reference>
<feature type="signal peptide" evidence="5">
    <location>
        <begin position="1"/>
        <end position="40"/>
    </location>
</feature>
<dbReference type="InterPro" id="IPR002355">
    <property type="entry name" value="Cu_oxidase_Cu_BS"/>
</dbReference>
<comment type="caution">
    <text evidence="8">The sequence shown here is derived from an EMBL/GenBank/DDBJ whole genome shotgun (WGS) entry which is preliminary data.</text>
</comment>